<protein>
    <submittedName>
        <fullName evidence="2">Uncharacterized protein</fullName>
    </submittedName>
</protein>
<feature type="region of interest" description="Disordered" evidence="1">
    <location>
        <begin position="524"/>
        <end position="547"/>
    </location>
</feature>
<feature type="compositionally biased region" description="Basic and acidic residues" evidence="1">
    <location>
        <begin position="524"/>
        <end position="535"/>
    </location>
</feature>
<dbReference type="EMBL" id="RJVU01018281">
    <property type="protein sequence ID" value="ROL51897.1"/>
    <property type="molecule type" value="Genomic_DNA"/>
</dbReference>
<comment type="caution">
    <text evidence="2">The sequence shown here is derived from an EMBL/GenBank/DDBJ whole genome shotgun (WGS) entry which is preliminary data.</text>
</comment>
<evidence type="ECO:0000256" key="1">
    <source>
        <dbReference type="SAM" id="MobiDB-lite"/>
    </source>
</evidence>
<proteinExistence type="predicted"/>
<keyword evidence="3" id="KW-1185">Reference proteome</keyword>
<feature type="compositionally biased region" description="Basic residues" evidence="1">
    <location>
        <begin position="586"/>
        <end position="599"/>
    </location>
</feature>
<feature type="region of interest" description="Disordered" evidence="1">
    <location>
        <begin position="576"/>
        <end position="599"/>
    </location>
</feature>
<sequence length="599" mass="66882">MMLNSEVLWNKALTDNNVKGLIGCLRGLCTEGEGDTSECLASFNCWLQSSAELAKKELLMLCVSRCKGLWMFLDENSIALVHKLVLKLKNLLSLVHLTKKQRSKQEAHELKRISQMWREMDQKHRRTCLELSGYAEDKYRWSSLIQGMVAHLDKQHGPIWVSEDCAYQTYPPPSLKALLKLVLLPNIDMVSVQAIGMVHLHLTESRNMQSDEAQILNQEKIICQPPVRTGPALCSEAPSAQEPIVLKQNSSSVLEDEDKTPADLIPGCPDLTITLEGATEALSINSLSRESLEKLIYHKTVDNAISTKTKNLTETEEWSPREPKTVYDQLQDSDCVEASGTSSFLELKPLGRALSLSRVEGCHEDSCCDSEDSVDQPEILTSCAFTDTMHDLLAHLQQADLLADDREPYQACSLSALKCSIMDMDLSLIHLTQRSHQLQNPIGSHSRLICTPQLSLCQQSRHRSSSESRVSITEEAVCFRTTSDRVGHSKLGSWWKQALETRRGSTGLLPALAQVSPVTRGITEKRTSPDLRRPPPDGLGSFLDFPSNPRVEKREVKQAVKGELTGRRGSFKVTVNQMDHGSTSYRGRRGKTSKRIKQA</sequence>
<dbReference type="Proteomes" id="UP000281406">
    <property type="component" value="Unassembled WGS sequence"/>
</dbReference>
<dbReference type="AlphaFoldDB" id="A0A3N0Z012"/>
<organism evidence="2 3">
    <name type="scientific">Anabarilius grahami</name>
    <name type="common">Kanglang fish</name>
    <name type="synonym">Barilius grahami</name>
    <dbReference type="NCBI Taxonomy" id="495550"/>
    <lineage>
        <taxon>Eukaryota</taxon>
        <taxon>Metazoa</taxon>
        <taxon>Chordata</taxon>
        <taxon>Craniata</taxon>
        <taxon>Vertebrata</taxon>
        <taxon>Euteleostomi</taxon>
        <taxon>Actinopterygii</taxon>
        <taxon>Neopterygii</taxon>
        <taxon>Teleostei</taxon>
        <taxon>Ostariophysi</taxon>
        <taxon>Cypriniformes</taxon>
        <taxon>Xenocyprididae</taxon>
        <taxon>Xenocypridinae</taxon>
        <taxon>Xenocypridinae incertae sedis</taxon>
        <taxon>Anabarilius</taxon>
    </lineage>
</organism>
<name>A0A3N0Z012_ANAGA</name>
<evidence type="ECO:0000313" key="2">
    <source>
        <dbReference type="EMBL" id="ROL51897.1"/>
    </source>
</evidence>
<feature type="compositionally biased region" description="Polar residues" evidence="1">
    <location>
        <begin position="576"/>
        <end position="585"/>
    </location>
</feature>
<gene>
    <name evidence="2" type="ORF">DPX16_19416</name>
</gene>
<dbReference type="OrthoDB" id="6513151at2759"/>
<accession>A0A3N0Z012</accession>
<reference evidence="2 3" key="1">
    <citation type="submission" date="2018-10" db="EMBL/GenBank/DDBJ databases">
        <title>Genome assembly for a Yunnan-Guizhou Plateau 3E fish, Anabarilius grahami (Regan), and its evolutionary and genetic applications.</title>
        <authorList>
            <person name="Jiang W."/>
        </authorList>
    </citation>
    <scope>NUCLEOTIDE SEQUENCE [LARGE SCALE GENOMIC DNA]</scope>
    <source>
        <strain evidence="2">AG-KIZ</strain>
        <tissue evidence="2">Muscle</tissue>
    </source>
</reference>
<evidence type="ECO:0000313" key="3">
    <source>
        <dbReference type="Proteomes" id="UP000281406"/>
    </source>
</evidence>